<dbReference type="EMBL" id="CP004885">
    <property type="protein sequence ID" value="AGX87949.1"/>
    <property type="molecule type" value="Genomic_DNA"/>
</dbReference>
<name>U5NCR1_9BURK</name>
<proteinExistence type="predicted"/>
<accession>U5NCR1</accession>
<dbReference type="AlphaFoldDB" id="U5NCR1"/>
<keyword evidence="2" id="KW-1185">Reference proteome</keyword>
<reference evidence="1 2" key="1">
    <citation type="journal article" date="2013" name="Genome Biol.">
        <title>Genomic analysis reveals key aspects of prokaryotic symbiosis in the phototrophic consortium "Chlorochromatium aggregatum".</title>
        <authorList>
            <person name="Liu Z."/>
            <person name="Muller J."/>
            <person name="Li T."/>
            <person name="Alvey R.M."/>
            <person name="Vogl K."/>
            <person name="Frigaard N.U."/>
            <person name="Rockwell N.C."/>
            <person name="Boyd E.S."/>
            <person name="Tomsho L.P."/>
            <person name="Schuster S.C."/>
            <person name="Henke P."/>
            <person name="Rohde M."/>
            <person name="Overmann J."/>
            <person name="Bryant D.A."/>
        </authorList>
    </citation>
    <scope>NUCLEOTIDE SEQUENCE [LARGE SCALE GENOMIC DNA]</scope>
    <source>
        <strain evidence="1">CR</strain>
    </source>
</reference>
<gene>
    <name evidence="1" type="ORF">Cenrod_1868</name>
</gene>
<protein>
    <submittedName>
        <fullName evidence="1">Uncharacterized protein</fullName>
    </submittedName>
</protein>
<dbReference type="KEGG" id="cbx:Cenrod_1868"/>
<dbReference type="HOGENOM" id="CLU_1145280_0_0_4"/>
<evidence type="ECO:0000313" key="1">
    <source>
        <dbReference type="EMBL" id="AGX87949.1"/>
    </source>
</evidence>
<dbReference type="Proteomes" id="UP000017184">
    <property type="component" value="Chromosome"/>
</dbReference>
<dbReference type="eggNOG" id="ENOG502ZXFW">
    <property type="taxonomic scope" value="Bacteria"/>
</dbReference>
<evidence type="ECO:0000313" key="2">
    <source>
        <dbReference type="Proteomes" id="UP000017184"/>
    </source>
</evidence>
<dbReference type="STRING" id="946483.Cenrod_1868"/>
<organism evidence="1 2">
    <name type="scientific">Candidatus Symbiobacter mobilis CR</name>
    <dbReference type="NCBI Taxonomy" id="946483"/>
    <lineage>
        <taxon>Bacteria</taxon>
        <taxon>Pseudomonadati</taxon>
        <taxon>Pseudomonadota</taxon>
        <taxon>Betaproteobacteria</taxon>
        <taxon>Burkholderiales</taxon>
        <taxon>Comamonadaceae</taxon>
    </lineage>
</organism>
<sequence length="238" mass="26967">MDMTPQSFGGIHGRTVDIDLCYACRGIWFDPQENLQLSPASVVDLFRLLHEHRNDPNHPLAQRLFCPRCHQPLAQGYDIVRSGRYVTHRCNHRHGRFSTFAAFMIEKGFIRQMTQLEIDDMAQRVAIVHCTSCGAPIDIRKEHACPHCRSALSLLDPNAVERALQGYAQAARHQGLPPRPTEVADALVMIERDRQKALREERSPGSMGITIFSNDRGTHPLEVDLWSAGVTLVWNLLR</sequence>